<protein>
    <submittedName>
        <fullName evidence="2">Uncharacterized protein</fullName>
    </submittedName>
</protein>
<dbReference type="EMBL" id="VDEP01000008">
    <property type="protein sequence ID" value="KAA1137480.1"/>
    <property type="molecule type" value="Genomic_DNA"/>
</dbReference>
<evidence type="ECO:0000256" key="1">
    <source>
        <dbReference type="SAM" id="MobiDB-lite"/>
    </source>
</evidence>
<feature type="region of interest" description="Disordered" evidence="1">
    <location>
        <begin position="103"/>
        <end position="122"/>
    </location>
</feature>
<comment type="caution">
    <text evidence="2">The sequence shown here is derived from an EMBL/GenBank/DDBJ whole genome shotgun (WGS) entry which is preliminary data.</text>
</comment>
<feature type="compositionally biased region" description="Polar residues" evidence="1">
    <location>
        <begin position="134"/>
        <end position="146"/>
    </location>
</feature>
<feature type="compositionally biased region" description="Polar residues" evidence="1">
    <location>
        <begin position="154"/>
        <end position="183"/>
    </location>
</feature>
<dbReference type="AlphaFoldDB" id="A0A5B0SI92"/>
<gene>
    <name evidence="2" type="ORF">PGTUg99_019421</name>
</gene>
<reference evidence="2 3" key="1">
    <citation type="submission" date="2019-05" db="EMBL/GenBank/DDBJ databases">
        <title>Emergence of the Ug99 lineage of the wheat stem rust pathogen through somatic hybridization.</title>
        <authorList>
            <person name="Li F."/>
            <person name="Upadhyaya N.M."/>
            <person name="Sperschneider J."/>
            <person name="Matny O."/>
            <person name="Nguyen-Phuc H."/>
            <person name="Mago R."/>
            <person name="Raley C."/>
            <person name="Miller M.E."/>
            <person name="Silverstein K.A.T."/>
            <person name="Henningsen E."/>
            <person name="Hirsch C.D."/>
            <person name="Visser B."/>
            <person name="Pretorius Z.A."/>
            <person name="Steffenson B.J."/>
            <person name="Schwessinger B."/>
            <person name="Dodds P.N."/>
            <person name="Figueroa M."/>
        </authorList>
    </citation>
    <scope>NUCLEOTIDE SEQUENCE [LARGE SCALE GENOMIC DNA]</scope>
    <source>
        <strain evidence="2 3">Ug99</strain>
    </source>
</reference>
<feature type="region of interest" description="Disordered" evidence="1">
    <location>
        <begin position="134"/>
        <end position="200"/>
    </location>
</feature>
<dbReference type="PROSITE" id="PS51257">
    <property type="entry name" value="PROKAR_LIPOPROTEIN"/>
    <property type="match status" value="1"/>
</dbReference>
<accession>A0A5B0SI92</accession>
<evidence type="ECO:0000313" key="2">
    <source>
        <dbReference type="EMBL" id="KAA1137480.1"/>
    </source>
</evidence>
<evidence type="ECO:0000313" key="3">
    <source>
        <dbReference type="Proteomes" id="UP000325313"/>
    </source>
</evidence>
<feature type="compositionally biased region" description="Polar residues" evidence="1">
    <location>
        <begin position="103"/>
        <end position="121"/>
    </location>
</feature>
<proteinExistence type="predicted"/>
<name>A0A5B0SI92_PUCGR</name>
<organism evidence="2 3">
    <name type="scientific">Puccinia graminis f. sp. tritici</name>
    <dbReference type="NCBI Taxonomy" id="56615"/>
    <lineage>
        <taxon>Eukaryota</taxon>
        <taxon>Fungi</taxon>
        <taxon>Dikarya</taxon>
        <taxon>Basidiomycota</taxon>
        <taxon>Pucciniomycotina</taxon>
        <taxon>Pucciniomycetes</taxon>
        <taxon>Pucciniales</taxon>
        <taxon>Pucciniaceae</taxon>
        <taxon>Puccinia</taxon>
    </lineage>
</organism>
<sequence>MTTKPAELVLLSFYVLFLIIALSFAFLACWRINTYSFPSCLARNYAVSFTDLPETEYTNYGNPNTNTYLSFIARSRIRFQKKTAQEQLESAIERSMTINAETFSDRTQSTLSSDPISSGDSMKSPEISIIYSTWPASGPQRTTSQSYKEENGHRSNSFAMSHLSNGTDSSFHSGKSFASTGMDFSSLRPRDWSEAHVKKT</sequence>
<feature type="compositionally biased region" description="Basic and acidic residues" evidence="1">
    <location>
        <begin position="188"/>
        <end position="200"/>
    </location>
</feature>
<dbReference type="Proteomes" id="UP000325313">
    <property type="component" value="Unassembled WGS sequence"/>
</dbReference>